<evidence type="ECO:0008006" key="4">
    <source>
        <dbReference type="Google" id="ProtNLM"/>
    </source>
</evidence>
<keyword evidence="3" id="KW-1185">Reference proteome</keyword>
<keyword evidence="1" id="KW-0812">Transmembrane</keyword>
<dbReference type="Proteomes" id="UP000422822">
    <property type="component" value="Chromosome"/>
</dbReference>
<evidence type="ECO:0000256" key="1">
    <source>
        <dbReference type="SAM" id="Phobius"/>
    </source>
</evidence>
<name>A0AAE6QAP1_EHRRU</name>
<sequence>MIKNHRIVIGCSALVIVLCSTVGLIASCVNDVPVNRMSEFTVMFAVLMAAGSVILYSNYKDIDYDKKLDILYSRGEDDEFKSTARAKQGNQFFKKVKNFLYRKNSSTNQSQYFGDDIDEYSIDELHKISEFNSVGERDSVGKRKNYGSIKEFSQSIETEVSLDGADSLMESAEIQIQQNSNKGIRE</sequence>
<protein>
    <recommendedName>
        <fullName evidence="4">Lipoprotein</fullName>
    </recommendedName>
</protein>
<keyword evidence="1" id="KW-0472">Membrane</keyword>
<feature type="transmembrane region" description="Helical" evidence="1">
    <location>
        <begin position="40"/>
        <end position="59"/>
    </location>
</feature>
<evidence type="ECO:0000313" key="3">
    <source>
        <dbReference type="Proteomes" id="UP000422822"/>
    </source>
</evidence>
<gene>
    <name evidence="2" type="ORF">EDL80_01945</name>
</gene>
<proteinExistence type="predicted"/>
<keyword evidence="1" id="KW-1133">Transmembrane helix</keyword>
<dbReference type="AlphaFoldDB" id="A0AAE6QAP1"/>
<dbReference type="RefSeq" id="WP_158406525.1">
    <property type="nucleotide sequence ID" value="NZ_CP033454.1"/>
</dbReference>
<accession>A0AAE6QAP1</accession>
<evidence type="ECO:0000313" key="2">
    <source>
        <dbReference type="EMBL" id="QGR03348.1"/>
    </source>
</evidence>
<dbReference type="PROSITE" id="PS51257">
    <property type="entry name" value="PROKAR_LIPOPROTEIN"/>
    <property type="match status" value="1"/>
</dbReference>
<reference evidence="2 3" key="1">
    <citation type="submission" date="2018-10" db="EMBL/GenBank/DDBJ databases">
        <title>Propagation and draft genome sequences of three atypical Erhlichia ruminantium isolates.</title>
        <authorList>
            <person name="Liebenberg J."/>
            <person name="Steyn H."/>
            <person name="Josemans A."/>
            <person name="Zweygarth E."/>
        </authorList>
    </citation>
    <scope>NUCLEOTIDE SEQUENCE [LARGE SCALE GENOMIC DNA]</scope>
    <source>
        <strain evidence="2 3">Omatjenne</strain>
    </source>
</reference>
<organism evidence="2 3">
    <name type="scientific">Ehrlichia ruminantium</name>
    <name type="common">heartwater rickettsia</name>
    <name type="synonym">Cowdria ruminantium</name>
    <dbReference type="NCBI Taxonomy" id="779"/>
    <lineage>
        <taxon>Bacteria</taxon>
        <taxon>Pseudomonadati</taxon>
        <taxon>Pseudomonadota</taxon>
        <taxon>Alphaproteobacteria</taxon>
        <taxon>Rickettsiales</taxon>
        <taxon>Anaplasmataceae</taxon>
        <taxon>Ehrlichia</taxon>
    </lineage>
</organism>
<dbReference type="EMBL" id="CP033455">
    <property type="protein sequence ID" value="QGR03348.1"/>
    <property type="molecule type" value="Genomic_DNA"/>
</dbReference>